<keyword evidence="3" id="KW-1185">Reference proteome</keyword>
<evidence type="ECO:0000313" key="3">
    <source>
        <dbReference type="Proteomes" id="UP001139199"/>
    </source>
</evidence>
<comment type="caution">
    <text evidence="2">The sequence shown here is derived from an EMBL/GenBank/DDBJ whole genome shotgun (WGS) entry which is preliminary data.</text>
</comment>
<dbReference type="Proteomes" id="UP001139199">
    <property type="component" value="Unassembled WGS sequence"/>
</dbReference>
<sequence>MLRLSLIILLFFTFSVNAQNTAVGAGEKLVYTASFNMSGILTDIAQVNMETSAVKTSKATLLRLKCTASTYSKWDNFFKVRDLYESYVSPKTLTPYLYNRSINEGGYFKKMKYTFSHKNKTVKSVQTKSKNRVENKTVSISSGTKDIISTLYYVRLHDFSKMSQGSTKTLKIIFDRKELNAQITYLGKETISTAIGNKTCYKIAIGSETNVLQGKNNNVLWLTADANKIPVYGKFKIPVGNGELKIKSATGLKN</sequence>
<evidence type="ECO:0000313" key="2">
    <source>
        <dbReference type="EMBL" id="MCB4797846.1"/>
    </source>
</evidence>
<protein>
    <submittedName>
        <fullName evidence="2">DUF3108 domain-containing protein</fullName>
    </submittedName>
</protein>
<name>A0A9X1L414_9FLAO</name>
<accession>A0A9X1L414</accession>
<keyword evidence="1" id="KW-0732">Signal</keyword>
<dbReference type="InterPro" id="IPR021457">
    <property type="entry name" value="DUF3108"/>
</dbReference>
<gene>
    <name evidence="2" type="ORF">LG649_03265</name>
</gene>
<organism evidence="2 3">
    <name type="scientific">Neotamlana laminarinivorans</name>
    <dbReference type="NCBI Taxonomy" id="2883124"/>
    <lineage>
        <taxon>Bacteria</taxon>
        <taxon>Pseudomonadati</taxon>
        <taxon>Bacteroidota</taxon>
        <taxon>Flavobacteriia</taxon>
        <taxon>Flavobacteriales</taxon>
        <taxon>Flavobacteriaceae</taxon>
        <taxon>Neotamlana</taxon>
    </lineage>
</organism>
<evidence type="ECO:0000256" key="1">
    <source>
        <dbReference type="SAM" id="SignalP"/>
    </source>
</evidence>
<feature type="chain" id="PRO_5040853046" evidence="1">
    <location>
        <begin position="19"/>
        <end position="254"/>
    </location>
</feature>
<feature type="signal peptide" evidence="1">
    <location>
        <begin position="1"/>
        <end position="18"/>
    </location>
</feature>
<dbReference type="Pfam" id="PF11306">
    <property type="entry name" value="DUF3108"/>
    <property type="match status" value="1"/>
</dbReference>
<dbReference type="AlphaFoldDB" id="A0A9X1L414"/>
<dbReference type="RefSeq" id="WP_226540855.1">
    <property type="nucleotide sequence ID" value="NZ_JAJAPW010000001.1"/>
</dbReference>
<dbReference type="EMBL" id="JAJAPW010000001">
    <property type="protein sequence ID" value="MCB4797846.1"/>
    <property type="molecule type" value="Genomic_DNA"/>
</dbReference>
<proteinExistence type="predicted"/>
<reference evidence="2" key="1">
    <citation type="submission" date="2021-10" db="EMBL/GenBank/DDBJ databases">
        <title>Tamlana sargassums sp. nov., and Tamlana laminarinivorans sp. nov., two new bacteria isolated from the brown alga.</title>
        <authorList>
            <person name="Li J."/>
        </authorList>
    </citation>
    <scope>NUCLEOTIDE SEQUENCE</scope>
    <source>
        <strain evidence="2">PT2-4</strain>
    </source>
</reference>